<comment type="caution">
    <text evidence="1">The sequence shown here is derived from an EMBL/GenBank/DDBJ whole genome shotgun (WGS) entry which is preliminary data.</text>
</comment>
<gene>
    <name evidence="1" type="ORF">Pyn_00068</name>
</gene>
<name>A0A314YW64_PRUYE</name>
<keyword evidence="2" id="KW-1185">Reference proteome</keyword>
<accession>A0A314YW64</accession>
<protein>
    <submittedName>
        <fullName evidence="1">Uncharacterized protein</fullName>
    </submittedName>
</protein>
<dbReference type="Proteomes" id="UP000250321">
    <property type="component" value="Unassembled WGS sequence"/>
</dbReference>
<proteinExistence type="predicted"/>
<sequence>MLFYGPGYRDQLTGVAATSLNPLYLTSSNQTSVSFKLSMLSAYVGNDMVKDISDGNTTTLSLKFGLVLSVWYSYRAHCSNMETPKPVSTTYFCNQIQVRDFGTGSLSTTTDHQPTACERS</sequence>
<dbReference type="AlphaFoldDB" id="A0A314YW64"/>
<organism evidence="1 2">
    <name type="scientific">Prunus yedoensis var. nudiflora</name>
    <dbReference type="NCBI Taxonomy" id="2094558"/>
    <lineage>
        <taxon>Eukaryota</taxon>
        <taxon>Viridiplantae</taxon>
        <taxon>Streptophyta</taxon>
        <taxon>Embryophyta</taxon>
        <taxon>Tracheophyta</taxon>
        <taxon>Spermatophyta</taxon>
        <taxon>Magnoliopsida</taxon>
        <taxon>eudicotyledons</taxon>
        <taxon>Gunneridae</taxon>
        <taxon>Pentapetalae</taxon>
        <taxon>rosids</taxon>
        <taxon>fabids</taxon>
        <taxon>Rosales</taxon>
        <taxon>Rosaceae</taxon>
        <taxon>Amygdaloideae</taxon>
        <taxon>Amygdaleae</taxon>
        <taxon>Prunus</taxon>
    </lineage>
</organism>
<reference evidence="1 2" key="1">
    <citation type="submission" date="2018-02" db="EMBL/GenBank/DDBJ databases">
        <title>Draft genome of wild Prunus yedoensis var. nudiflora.</title>
        <authorList>
            <person name="Baek S."/>
            <person name="Kim J.-H."/>
            <person name="Choi K."/>
            <person name="Kim G.-B."/>
            <person name="Cho A."/>
            <person name="Jang H."/>
            <person name="Shin C.-H."/>
            <person name="Yu H.-J."/>
            <person name="Mun J.-H."/>
        </authorList>
    </citation>
    <scope>NUCLEOTIDE SEQUENCE [LARGE SCALE GENOMIC DNA]</scope>
    <source>
        <strain evidence="2">cv. Jeju island</strain>
        <tissue evidence="1">Leaf</tissue>
    </source>
</reference>
<dbReference type="EMBL" id="PJQY01000647">
    <property type="protein sequence ID" value="PQQ09068.1"/>
    <property type="molecule type" value="Genomic_DNA"/>
</dbReference>
<evidence type="ECO:0000313" key="1">
    <source>
        <dbReference type="EMBL" id="PQQ09068.1"/>
    </source>
</evidence>
<evidence type="ECO:0000313" key="2">
    <source>
        <dbReference type="Proteomes" id="UP000250321"/>
    </source>
</evidence>